<evidence type="ECO:0000313" key="4">
    <source>
        <dbReference type="Proteomes" id="UP000322079"/>
    </source>
</evidence>
<reference evidence="3 4" key="1">
    <citation type="submission" date="2019-08" db="EMBL/GenBank/DDBJ databases">
        <title>Chromobacterium paludis, a novel bacterium isolated from a Maryland marsh pond.</title>
        <authorList>
            <person name="Blackburn M.B."/>
            <person name="Gundersen-Rindal D.E."/>
        </authorList>
    </citation>
    <scope>NUCLEOTIDE SEQUENCE [LARGE SCALE GENOMIC DNA]</scope>
    <source>
        <strain evidence="4">IIBBL 257-1</strain>
    </source>
</reference>
<evidence type="ECO:0000313" key="3">
    <source>
        <dbReference type="EMBL" id="QEL55574.1"/>
    </source>
</evidence>
<sequence length="117" mass="12477">MYGKWLGWVCALGLSAGVCQASVPQWYAESSAVVARQACQAAACEPAPVALRHSEASGAGGDNISQLALADEVMSRSENMRDAKRWFALDLLLLGAGVLCLIAYCRRLLGPDEDEMC</sequence>
<dbReference type="AlphaFoldDB" id="A0A5C1DFL2"/>
<organism evidence="3 4">
    <name type="scientific">Chromobacterium paludis</name>
    <dbReference type="NCBI Taxonomy" id="2605945"/>
    <lineage>
        <taxon>Bacteria</taxon>
        <taxon>Pseudomonadati</taxon>
        <taxon>Pseudomonadota</taxon>
        <taxon>Betaproteobacteria</taxon>
        <taxon>Neisseriales</taxon>
        <taxon>Chromobacteriaceae</taxon>
        <taxon>Chromobacterium</taxon>
    </lineage>
</organism>
<keyword evidence="1" id="KW-0812">Transmembrane</keyword>
<dbReference type="Proteomes" id="UP000322079">
    <property type="component" value="Chromosome"/>
</dbReference>
<name>A0A5C1DFL2_9NEIS</name>
<keyword evidence="4" id="KW-1185">Reference proteome</keyword>
<accession>A0A5C1DFL2</accession>
<keyword evidence="2" id="KW-0732">Signal</keyword>
<keyword evidence="1" id="KW-1133">Transmembrane helix</keyword>
<gene>
    <name evidence="3" type="ORF">FYK34_08320</name>
</gene>
<evidence type="ECO:0000256" key="1">
    <source>
        <dbReference type="SAM" id="Phobius"/>
    </source>
</evidence>
<dbReference type="KEGG" id="chrm:FYK34_08320"/>
<protein>
    <submittedName>
        <fullName evidence="3">Uncharacterized protein</fullName>
    </submittedName>
</protein>
<evidence type="ECO:0000256" key="2">
    <source>
        <dbReference type="SAM" id="SignalP"/>
    </source>
</evidence>
<dbReference type="RefSeq" id="WP_149295935.1">
    <property type="nucleotide sequence ID" value="NZ_CP043473.1"/>
</dbReference>
<dbReference type="EMBL" id="CP043473">
    <property type="protein sequence ID" value="QEL55574.1"/>
    <property type="molecule type" value="Genomic_DNA"/>
</dbReference>
<proteinExistence type="predicted"/>
<feature type="transmembrane region" description="Helical" evidence="1">
    <location>
        <begin position="86"/>
        <end position="105"/>
    </location>
</feature>
<keyword evidence="1" id="KW-0472">Membrane</keyword>
<feature type="signal peptide" evidence="2">
    <location>
        <begin position="1"/>
        <end position="21"/>
    </location>
</feature>
<feature type="chain" id="PRO_5022793932" evidence="2">
    <location>
        <begin position="22"/>
        <end position="117"/>
    </location>
</feature>